<keyword evidence="2" id="KW-1185">Reference proteome</keyword>
<dbReference type="Proteomes" id="UP000198211">
    <property type="component" value="Unassembled WGS sequence"/>
</dbReference>
<reference evidence="2" key="1">
    <citation type="submission" date="2017-03" db="EMBL/GenBank/DDBJ databases">
        <title>Phytopthora megakarya and P. palmivora, two closely related causual agents of cacao black pod achieved similar genome size and gene model numbers by different mechanisms.</title>
        <authorList>
            <person name="Ali S."/>
            <person name="Shao J."/>
            <person name="Larry D.J."/>
            <person name="Kronmiller B."/>
            <person name="Shen D."/>
            <person name="Strem M.D."/>
            <person name="Melnick R.L."/>
            <person name="Guiltinan M.J."/>
            <person name="Tyler B.M."/>
            <person name="Meinhardt L.W."/>
            <person name="Bailey B.A."/>
        </authorList>
    </citation>
    <scope>NUCLEOTIDE SEQUENCE [LARGE SCALE GENOMIC DNA]</scope>
    <source>
        <strain evidence="2">zdho120</strain>
    </source>
</reference>
<name>A0A225WBH9_9STRA</name>
<dbReference type="EMBL" id="NBNE01001219">
    <property type="protein sequence ID" value="OWZ14985.1"/>
    <property type="molecule type" value="Genomic_DNA"/>
</dbReference>
<sequence>MNPTDILKHPTDCCLRAFKVCGGILEAGKCSLEEFFDRLRQWYDPQKYAGMLPPTAEMMWCSELQHRKQPGFRDQLAHDHSEKADFRP</sequence>
<organism evidence="1 2">
    <name type="scientific">Phytophthora megakarya</name>
    <dbReference type="NCBI Taxonomy" id="4795"/>
    <lineage>
        <taxon>Eukaryota</taxon>
        <taxon>Sar</taxon>
        <taxon>Stramenopiles</taxon>
        <taxon>Oomycota</taxon>
        <taxon>Peronosporomycetes</taxon>
        <taxon>Peronosporales</taxon>
        <taxon>Peronosporaceae</taxon>
        <taxon>Phytophthora</taxon>
    </lineage>
</organism>
<keyword evidence="1" id="KW-0645">Protease</keyword>
<dbReference type="AlphaFoldDB" id="A0A225WBH9"/>
<accession>A0A225WBH9</accession>
<dbReference type="GO" id="GO:0008233">
    <property type="term" value="F:peptidase activity"/>
    <property type="evidence" value="ECO:0007669"/>
    <property type="project" value="UniProtKB-KW"/>
</dbReference>
<keyword evidence="1" id="KW-0378">Hydrolase</keyword>
<proteinExistence type="predicted"/>
<comment type="caution">
    <text evidence="1">The sequence shown here is derived from an EMBL/GenBank/DDBJ whole genome shotgun (WGS) entry which is preliminary data.</text>
</comment>
<dbReference type="GO" id="GO:0006508">
    <property type="term" value="P:proteolysis"/>
    <property type="evidence" value="ECO:0007669"/>
    <property type="project" value="UniProtKB-KW"/>
</dbReference>
<protein>
    <submittedName>
        <fullName evidence="1">Eukaryotic/viral aspartic protease</fullName>
    </submittedName>
</protein>
<evidence type="ECO:0000313" key="2">
    <source>
        <dbReference type="Proteomes" id="UP000198211"/>
    </source>
</evidence>
<evidence type="ECO:0000313" key="1">
    <source>
        <dbReference type="EMBL" id="OWZ14985.1"/>
    </source>
</evidence>
<gene>
    <name evidence="1" type="ORF">PHMEG_00011458</name>
</gene>